<evidence type="ECO:0000313" key="4">
    <source>
        <dbReference type="Proteomes" id="UP000736583"/>
    </source>
</evidence>
<dbReference type="EMBL" id="JAHLQL010000001">
    <property type="protein sequence ID" value="MBU5590384.1"/>
    <property type="molecule type" value="Genomic_DNA"/>
</dbReference>
<dbReference type="Pfam" id="PF13519">
    <property type="entry name" value="VWA_2"/>
    <property type="match status" value="1"/>
</dbReference>
<feature type="transmembrane region" description="Helical" evidence="1">
    <location>
        <begin position="6"/>
        <end position="24"/>
    </location>
</feature>
<dbReference type="InterPro" id="IPR024163">
    <property type="entry name" value="Aerotolerance_reg_N"/>
</dbReference>
<sequence>MKFINLWPLMFLSFIPLLIFLYLLKQKSQDHLISSTFLWKEVYKNIEASTPFEKLRYNIMLLLQLLIIIFLIGALTDPFLSIWGKDYKNVIIVMDNTGSMTATYEGSTRMEEAKKRAEEYINSIKGSATITIINAGEKPSMEISNSKDKYLAIDKLKSIKQKSVSGNIEDSISLIKAITKEVESYEAVFFTDKTINIDDINGKVINLTEKGSNASLDFLSYSEDKEGLKVLIKITNRGSYEYTSDLALYGGEELLDIKSISLKPKESRTILFDKVDFKGDILKAELTEEDSIKDDNIIFEKILREDRQKILLVTEKNIFLERALQTIPNIDIYKTNSEENMNKEDRYDLYIFDNITPVDIPKEGNMLLINPEENSIFKVNGELEGGYGVITQSSVSRYTEGLKFAIKNYKNLEKPNWAEGFLKVEENYLGFIGELNGKAIGVIGFDLHNSDLTLKAEFPILMHNIVGGLINRGMLYKHSFKSGEEVQINPRVDGEEVKVKNPKGEEEIIPLRFPLKSYKATYYTGVYQVSQNIGEEIIKTSFTVNFPTDTESSMENEESSIENVKGNNLLKGGLNLRIYLILLALVIILIEWILYIRGY</sequence>
<dbReference type="SMART" id="SM00327">
    <property type="entry name" value="VWA"/>
    <property type="match status" value="1"/>
</dbReference>
<evidence type="ECO:0000259" key="2">
    <source>
        <dbReference type="SMART" id="SM00327"/>
    </source>
</evidence>
<dbReference type="InterPro" id="IPR002035">
    <property type="entry name" value="VWF_A"/>
</dbReference>
<evidence type="ECO:0000313" key="3">
    <source>
        <dbReference type="EMBL" id="MBU5590384.1"/>
    </source>
</evidence>
<dbReference type="Pfam" id="PF07584">
    <property type="entry name" value="BatA"/>
    <property type="match status" value="1"/>
</dbReference>
<feature type="transmembrane region" description="Helical" evidence="1">
    <location>
        <begin position="61"/>
        <end position="83"/>
    </location>
</feature>
<dbReference type="PANTHER" id="PTHR37464:SF1">
    <property type="entry name" value="BLL2463 PROTEIN"/>
    <property type="match status" value="1"/>
</dbReference>
<feature type="transmembrane region" description="Helical" evidence="1">
    <location>
        <begin position="576"/>
        <end position="596"/>
    </location>
</feature>
<keyword evidence="1" id="KW-1133">Transmembrane helix</keyword>
<accession>A0ABS6EVY7</accession>
<dbReference type="RefSeq" id="WP_216455597.1">
    <property type="nucleotide sequence ID" value="NZ_JAHLQL010000001.1"/>
</dbReference>
<name>A0ABS6EVY7_9CLOT</name>
<keyword evidence="1" id="KW-0812">Transmembrane</keyword>
<feature type="domain" description="VWFA" evidence="2">
    <location>
        <begin position="87"/>
        <end position="255"/>
    </location>
</feature>
<organism evidence="3 4">
    <name type="scientific">Clostridium simiarum</name>
    <dbReference type="NCBI Taxonomy" id="2841506"/>
    <lineage>
        <taxon>Bacteria</taxon>
        <taxon>Bacillati</taxon>
        <taxon>Bacillota</taxon>
        <taxon>Clostridia</taxon>
        <taxon>Eubacteriales</taxon>
        <taxon>Clostridiaceae</taxon>
        <taxon>Clostridium</taxon>
    </lineage>
</organism>
<proteinExistence type="predicted"/>
<reference evidence="3 4" key="1">
    <citation type="submission" date="2021-06" db="EMBL/GenBank/DDBJ databases">
        <authorList>
            <person name="Sun Q."/>
            <person name="Li D."/>
        </authorList>
    </citation>
    <scope>NUCLEOTIDE SEQUENCE [LARGE SCALE GENOMIC DNA]</scope>
    <source>
        <strain evidence="3 4">MSJ-4</strain>
    </source>
</reference>
<dbReference type="PANTHER" id="PTHR37464">
    <property type="entry name" value="BLL2463 PROTEIN"/>
    <property type="match status" value="1"/>
</dbReference>
<keyword evidence="1" id="KW-0472">Membrane</keyword>
<evidence type="ECO:0000256" key="1">
    <source>
        <dbReference type="SAM" id="Phobius"/>
    </source>
</evidence>
<keyword evidence="4" id="KW-1185">Reference proteome</keyword>
<dbReference type="Proteomes" id="UP000736583">
    <property type="component" value="Unassembled WGS sequence"/>
</dbReference>
<comment type="caution">
    <text evidence="3">The sequence shown here is derived from an EMBL/GenBank/DDBJ whole genome shotgun (WGS) entry which is preliminary data.</text>
</comment>
<gene>
    <name evidence="3" type="ORF">KQI89_01270</name>
</gene>
<protein>
    <submittedName>
        <fullName evidence="3">VWA domain-containing protein</fullName>
    </submittedName>
</protein>